<dbReference type="Proteomes" id="UP001517247">
    <property type="component" value="Unassembled WGS sequence"/>
</dbReference>
<proteinExistence type="predicted"/>
<organism evidence="2 3">
    <name type="scientific">Pedobacter ureilyticus</name>
    <dbReference type="NCBI Taxonomy" id="1393051"/>
    <lineage>
        <taxon>Bacteria</taxon>
        <taxon>Pseudomonadati</taxon>
        <taxon>Bacteroidota</taxon>
        <taxon>Sphingobacteriia</taxon>
        <taxon>Sphingobacteriales</taxon>
        <taxon>Sphingobacteriaceae</taxon>
        <taxon>Pedobacter</taxon>
    </lineage>
</organism>
<evidence type="ECO:0000313" key="2">
    <source>
        <dbReference type="EMBL" id="MFN0255013.1"/>
    </source>
</evidence>
<dbReference type="EMBL" id="SSHJ02000005">
    <property type="protein sequence ID" value="MFN0255013.1"/>
    <property type="molecule type" value="Genomic_DNA"/>
</dbReference>
<feature type="signal peptide" evidence="1">
    <location>
        <begin position="1"/>
        <end position="18"/>
    </location>
</feature>
<keyword evidence="1" id="KW-0732">Signal</keyword>
<feature type="chain" id="PRO_5046560407" description="DUF4369 domain-containing protein" evidence="1">
    <location>
        <begin position="19"/>
        <end position="216"/>
    </location>
</feature>
<accession>A0ABW9J3A3</accession>
<keyword evidence="3" id="KW-1185">Reference proteome</keyword>
<dbReference type="RefSeq" id="WP_138722160.1">
    <property type="nucleotide sequence ID" value="NZ_SSHJ02000005.1"/>
</dbReference>
<evidence type="ECO:0000256" key="1">
    <source>
        <dbReference type="SAM" id="SignalP"/>
    </source>
</evidence>
<gene>
    <name evidence="2" type="ORF">E6A44_005475</name>
</gene>
<sequence length="216" mass="24998">MKKYFCLSVLLLSTIFVAAQQAVFADGSPVKEIKYSDIIGSELYNTEWWNAEVLLTNGARYNLLVKYNLYVDELFFKSDNQAMSFVVPVREFVFKESSNSATAFFRNGYPANDGFSDKTFYQVLVDGKVQLLRKLSKQVIETKDFNSSIVKKRFADLSKFYSFRDNQFYQLKRDKSGILNVFSDKSNEVSKYISDNKINLKKDDGLVKVFNYYNSL</sequence>
<comment type="caution">
    <text evidence="2">The sequence shown here is derived from an EMBL/GenBank/DDBJ whole genome shotgun (WGS) entry which is preliminary data.</text>
</comment>
<evidence type="ECO:0000313" key="3">
    <source>
        <dbReference type="Proteomes" id="UP001517247"/>
    </source>
</evidence>
<name>A0ABW9J3A3_9SPHI</name>
<evidence type="ECO:0008006" key="4">
    <source>
        <dbReference type="Google" id="ProtNLM"/>
    </source>
</evidence>
<protein>
    <recommendedName>
        <fullName evidence="4">DUF4369 domain-containing protein</fullName>
    </recommendedName>
</protein>
<reference evidence="2 3" key="1">
    <citation type="submission" date="2024-12" db="EMBL/GenBank/DDBJ databases">
        <authorList>
            <person name="Hu S."/>
        </authorList>
    </citation>
    <scope>NUCLEOTIDE SEQUENCE [LARGE SCALE GENOMIC DNA]</scope>
    <source>
        <strain evidence="2 3">THG-T11</strain>
    </source>
</reference>